<organism evidence="1 2">
    <name type="scientific">Bordetella pertussis</name>
    <dbReference type="NCBI Taxonomy" id="520"/>
    <lineage>
        <taxon>Bacteria</taxon>
        <taxon>Pseudomonadati</taxon>
        <taxon>Pseudomonadota</taxon>
        <taxon>Betaproteobacteria</taxon>
        <taxon>Burkholderiales</taxon>
        <taxon>Alcaligenaceae</taxon>
        <taxon>Bordetella</taxon>
    </lineage>
</organism>
<gene>
    <name evidence="1" type="ORF">NCTC10911_01251</name>
</gene>
<evidence type="ECO:0000313" key="2">
    <source>
        <dbReference type="Proteomes" id="UP000255014"/>
    </source>
</evidence>
<proteinExistence type="predicted"/>
<protein>
    <submittedName>
        <fullName evidence="1">Uncharacterized protein</fullName>
    </submittedName>
</protein>
<accession>A0A0E7U6B8</accession>
<reference evidence="1 2" key="1">
    <citation type="submission" date="2018-06" db="EMBL/GenBank/DDBJ databases">
        <authorList>
            <consortium name="Pathogen Informatics"/>
            <person name="Doyle S."/>
        </authorList>
    </citation>
    <scope>NUCLEOTIDE SEQUENCE [LARGE SCALE GENOMIC DNA]</scope>
    <source>
        <strain evidence="1 2">NCTC10911</strain>
    </source>
</reference>
<evidence type="ECO:0000313" key="1">
    <source>
        <dbReference type="EMBL" id="SUV64234.1"/>
    </source>
</evidence>
<name>A0A0E7U6B8_BORPT</name>
<sequence length="36" mass="4603">MRRTLRRLRIRLVRRVTRQIRLELKQLERQTDLTLD</sequence>
<dbReference type="AlphaFoldDB" id="A0A0E7U6B8"/>
<dbReference type="Proteomes" id="UP000255014">
    <property type="component" value="Unassembled WGS sequence"/>
</dbReference>
<dbReference type="EMBL" id="UFTT01000002">
    <property type="protein sequence ID" value="SUV64234.1"/>
    <property type="molecule type" value="Genomic_DNA"/>
</dbReference>